<dbReference type="InterPro" id="IPR025948">
    <property type="entry name" value="HTH-like_dom"/>
</dbReference>
<protein>
    <submittedName>
        <fullName evidence="2">IS3 family transposase</fullName>
    </submittedName>
</protein>
<dbReference type="PANTHER" id="PTHR46889">
    <property type="entry name" value="TRANSPOSASE INSF FOR INSERTION SEQUENCE IS3B-RELATED"/>
    <property type="match status" value="1"/>
</dbReference>
<dbReference type="InterPro" id="IPR050900">
    <property type="entry name" value="Transposase_IS3/IS150/IS904"/>
</dbReference>
<dbReference type="RefSeq" id="WP_353719831.1">
    <property type="nucleotide sequence ID" value="NZ_CP159289.1"/>
</dbReference>
<evidence type="ECO:0000313" key="2">
    <source>
        <dbReference type="EMBL" id="XCH24516.1"/>
    </source>
</evidence>
<dbReference type="EMBL" id="CP159289">
    <property type="protein sequence ID" value="XCH24516.1"/>
    <property type="molecule type" value="Genomic_DNA"/>
</dbReference>
<organism evidence="2">
    <name type="scientific">Dyadobacter sp. 676</name>
    <dbReference type="NCBI Taxonomy" id="3088362"/>
    <lineage>
        <taxon>Bacteria</taxon>
        <taxon>Pseudomonadati</taxon>
        <taxon>Bacteroidota</taxon>
        <taxon>Cytophagia</taxon>
        <taxon>Cytophagales</taxon>
        <taxon>Spirosomataceae</taxon>
        <taxon>Dyadobacter</taxon>
    </lineage>
</organism>
<gene>
    <name evidence="2" type="ORF">ABV298_30185</name>
</gene>
<feature type="domain" description="HTH-like" evidence="1">
    <location>
        <begin position="5"/>
        <end position="50"/>
    </location>
</feature>
<reference evidence="2" key="1">
    <citation type="submission" date="2024-06" db="EMBL/GenBank/DDBJ databases">
        <title>Sequencing and assembly of the genome of Dyadobacter sp. strain 676, a symbiont of Cyamopsis tetragonoloba.</title>
        <authorList>
            <person name="Guro P."/>
            <person name="Sazanova A."/>
            <person name="Kuznetsova I."/>
            <person name="Belimov A."/>
            <person name="Safronova V."/>
        </authorList>
    </citation>
    <scope>NUCLEOTIDE SEQUENCE</scope>
    <source>
        <strain evidence="2">676</strain>
    </source>
</reference>
<dbReference type="Pfam" id="PF13276">
    <property type="entry name" value="HTH_21"/>
    <property type="match status" value="1"/>
</dbReference>
<accession>A0AAU8FIY4</accession>
<name>A0AAU8FIY4_9BACT</name>
<proteinExistence type="predicted"/>
<sequence>MRIEFIRNFKRYGSRRIKESLKQKGIKIGRRKVVKIMRKEGLRAIQPPKFVPRTTDSRQYPAYQLRIC</sequence>
<dbReference type="AlphaFoldDB" id="A0AAU8FIY4"/>
<evidence type="ECO:0000259" key="1">
    <source>
        <dbReference type="Pfam" id="PF13276"/>
    </source>
</evidence>